<keyword evidence="1" id="KW-0472">Membrane</keyword>
<feature type="transmembrane region" description="Helical" evidence="1">
    <location>
        <begin position="36"/>
        <end position="65"/>
    </location>
</feature>
<dbReference type="OrthoDB" id="9814483at2"/>
<protein>
    <submittedName>
        <fullName evidence="2">Putative membrane protein</fullName>
    </submittedName>
</protein>
<dbReference type="KEGG" id="rfo:REIFOR_01189"/>
<accession>A0A2K8KNF6</accession>
<proteinExistence type="predicted"/>
<evidence type="ECO:0000313" key="2">
    <source>
        <dbReference type="EMBL" id="ATX76335.1"/>
    </source>
</evidence>
<feature type="transmembrane region" description="Helical" evidence="1">
    <location>
        <begin position="86"/>
        <end position="111"/>
    </location>
</feature>
<dbReference type="EMBL" id="CP011797">
    <property type="protein sequence ID" value="ATX76335.1"/>
    <property type="molecule type" value="Genomic_DNA"/>
</dbReference>
<dbReference type="InterPro" id="IPR051311">
    <property type="entry name" value="DedA_domain"/>
</dbReference>
<sequence length="143" mass="15879">MLLTLFFVGFVSATLWPLASEAVFLVMVQQQPERIWLLYFAVALGNWLGAVLMFELAIHAAPWLAKRLQRSTARLHRVLVALKRHGAVLLGLAWLPMVGDLLPVAAGMLGLPRRACYAWLLLGKVARYGVLLWLTVRYAGLGS</sequence>
<dbReference type="Proteomes" id="UP000229757">
    <property type="component" value="Chromosome"/>
</dbReference>
<evidence type="ECO:0000256" key="1">
    <source>
        <dbReference type="SAM" id="Phobius"/>
    </source>
</evidence>
<keyword evidence="1" id="KW-1133">Transmembrane helix</keyword>
<dbReference type="PANTHER" id="PTHR42709:SF4">
    <property type="entry name" value="INNER MEMBRANE PROTEIN YQAA"/>
    <property type="match status" value="1"/>
</dbReference>
<feature type="transmembrane region" description="Helical" evidence="1">
    <location>
        <begin position="117"/>
        <end position="136"/>
    </location>
</feature>
<dbReference type="AlphaFoldDB" id="A0A2K8KNF6"/>
<dbReference type="RefSeq" id="WP_100256682.1">
    <property type="nucleotide sequence ID" value="NZ_CP011797.1"/>
</dbReference>
<reference evidence="2 3" key="1">
    <citation type="journal article" date="2017" name="Environ. Microbiol.">
        <title>Genomic and physiological analyses of 'Reinekea forsetii' reveal a versatile opportunistic lifestyle during spring algae blooms.</title>
        <authorList>
            <person name="Avci B."/>
            <person name="Hahnke R.L."/>
            <person name="Chafee M."/>
            <person name="Fischer T."/>
            <person name="Gruber-Vodicka H."/>
            <person name="Tegetmeyer H.E."/>
            <person name="Harder J."/>
            <person name="Fuchs B.M."/>
            <person name="Amann R.I."/>
            <person name="Teeling H."/>
        </authorList>
    </citation>
    <scope>NUCLEOTIDE SEQUENCE [LARGE SCALE GENOMIC DNA]</scope>
    <source>
        <strain evidence="2 3">Hel1_31_D35</strain>
    </source>
</reference>
<keyword evidence="3" id="KW-1185">Reference proteome</keyword>
<evidence type="ECO:0000313" key="3">
    <source>
        <dbReference type="Proteomes" id="UP000229757"/>
    </source>
</evidence>
<keyword evidence="1" id="KW-0812">Transmembrane</keyword>
<organism evidence="2 3">
    <name type="scientific">Reinekea forsetii</name>
    <dbReference type="NCBI Taxonomy" id="1336806"/>
    <lineage>
        <taxon>Bacteria</taxon>
        <taxon>Pseudomonadati</taxon>
        <taxon>Pseudomonadota</taxon>
        <taxon>Gammaproteobacteria</taxon>
        <taxon>Oceanospirillales</taxon>
        <taxon>Saccharospirillaceae</taxon>
        <taxon>Reinekea</taxon>
    </lineage>
</organism>
<dbReference type="PANTHER" id="PTHR42709">
    <property type="entry name" value="ALKALINE PHOSPHATASE LIKE PROTEIN"/>
    <property type="match status" value="1"/>
</dbReference>
<name>A0A2K8KNF6_9GAMM</name>
<gene>
    <name evidence="2" type="ORF">REIFOR_01189</name>
</gene>